<feature type="region of interest" description="Disordered" evidence="1">
    <location>
        <begin position="12"/>
        <end position="75"/>
    </location>
</feature>
<feature type="region of interest" description="Disordered" evidence="1">
    <location>
        <begin position="224"/>
        <end position="244"/>
    </location>
</feature>
<feature type="compositionally biased region" description="Polar residues" evidence="1">
    <location>
        <begin position="51"/>
        <end position="75"/>
    </location>
</feature>
<evidence type="ECO:0000313" key="3">
    <source>
        <dbReference type="Proteomes" id="UP001172155"/>
    </source>
</evidence>
<dbReference type="AlphaFoldDB" id="A0AA40FBN6"/>
<proteinExistence type="predicted"/>
<comment type="caution">
    <text evidence="2">The sequence shown here is derived from an EMBL/GenBank/DDBJ whole genome shotgun (WGS) entry which is preliminary data.</text>
</comment>
<dbReference type="Proteomes" id="UP001172155">
    <property type="component" value="Unassembled WGS sequence"/>
</dbReference>
<name>A0AA40FBN6_9PEZI</name>
<dbReference type="EMBL" id="JAUKUD010000001">
    <property type="protein sequence ID" value="KAK0754705.1"/>
    <property type="molecule type" value="Genomic_DNA"/>
</dbReference>
<gene>
    <name evidence="2" type="ORF">B0T18DRAFT_443016</name>
</gene>
<feature type="compositionally biased region" description="Low complexity" evidence="1">
    <location>
        <begin position="227"/>
        <end position="236"/>
    </location>
</feature>
<protein>
    <submittedName>
        <fullName evidence="2">Uncharacterized protein</fullName>
    </submittedName>
</protein>
<sequence>MLAAMPAPIFSFSLDASSPPTPRYYHRPSASSPLSSSPIRASSVSPPQPLASRNPNCMSFFRQSQSSPIKPQTTKFKYANRTARPNPVVKRREDAQDGRRRLFLQNVRQRQEDEKWEKRGGENELLKLEWTRLNRELRQAKESDIAGFIHEEDLEDEPAPQEPEMEDIDSMMLDEIEQQEQAEMEALLDALPTQPAAPRVGNYEDQAHFAQFSDDDDYDALFAELASSGNNGQQGSFGDDVEML</sequence>
<reference evidence="2" key="1">
    <citation type="submission" date="2023-06" db="EMBL/GenBank/DDBJ databases">
        <title>Genome-scale phylogeny and comparative genomics of the fungal order Sordariales.</title>
        <authorList>
            <consortium name="Lawrence Berkeley National Laboratory"/>
            <person name="Hensen N."/>
            <person name="Bonometti L."/>
            <person name="Westerberg I."/>
            <person name="Brannstrom I.O."/>
            <person name="Guillou S."/>
            <person name="Cros-Aarteil S."/>
            <person name="Calhoun S."/>
            <person name="Haridas S."/>
            <person name="Kuo A."/>
            <person name="Mondo S."/>
            <person name="Pangilinan J."/>
            <person name="Riley R."/>
            <person name="LaButti K."/>
            <person name="Andreopoulos B."/>
            <person name="Lipzen A."/>
            <person name="Chen C."/>
            <person name="Yanf M."/>
            <person name="Daum C."/>
            <person name="Ng V."/>
            <person name="Clum A."/>
            <person name="Steindorff A."/>
            <person name="Ohm R."/>
            <person name="Martin F."/>
            <person name="Silar P."/>
            <person name="Natvig D."/>
            <person name="Lalanne C."/>
            <person name="Gautier V."/>
            <person name="Ament-velasquez S.L."/>
            <person name="Kruys A."/>
            <person name="Hutchinson M.I."/>
            <person name="Powell A.J."/>
            <person name="Barry K."/>
            <person name="Miller A.N."/>
            <person name="Grigoriev I.V."/>
            <person name="Debuchy R."/>
            <person name="Gladieux P."/>
            <person name="Thoren M.H."/>
            <person name="Johannesson H."/>
        </authorList>
    </citation>
    <scope>NUCLEOTIDE SEQUENCE</scope>
    <source>
        <strain evidence="2">SMH3187-1</strain>
    </source>
</reference>
<organism evidence="2 3">
    <name type="scientific">Schizothecium vesticola</name>
    <dbReference type="NCBI Taxonomy" id="314040"/>
    <lineage>
        <taxon>Eukaryota</taxon>
        <taxon>Fungi</taxon>
        <taxon>Dikarya</taxon>
        <taxon>Ascomycota</taxon>
        <taxon>Pezizomycotina</taxon>
        <taxon>Sordariomycetes</taxon>
        <taxon>Sordariomycetidae</taxon>
        <taxon>Sordariales</taxon>
        <taxon>Schizotheciaceae</taxon>
        <taxon>Schizothecium</taxon>
    </lineage>
</organism>
<feature type="compositionally biased region" description="Low complexity" evidence="1">
    <location>
        <begin position="28"/>
        <end position="45"/>
    </location>
</feature>
<accession>A0AA40FBN6</accession>
<evidence type="ECO:0000256" key="1">
    <source>
        <dbReference type="SAM" id="MobiDB-lite"/>
    </source>
</evidence>
<evidence type="ECO:0000313" key="2">
    <source>
        <dbReference type="EMBL" id="KAK0754705.1"/>
    </source>
</evidence>
<keyword evidence="3" id="KW-1185">Reference proteome</keyword>